<name>Q020K9_SOLUE</name>
<evidence type="ECO:0000259" key="2">
    <source>
        <dbReference type="PROSITE" id="PS51127"/>
    </source>
</evidence>
<dbReference type="InterPro" id="IPR013783">
    <property type="entry name" value="Ig-like_fold"/>
</dbReference>
<protein>
    <submittedName>
        <fullName evidence="3">Ig domain protein, group 1 domain protein</fullName>
    </submittedName>
</protein>
<dbReference type="InterPro" id="IPR014756">
    <property type="entry name" value="Ig_E-set"/>
</dbReference>
<evidence type="ECO:0000256" key="1">
    <source>
        <dbReference type="ARBA" id="ARBA00010116"/>
    </source>
</evidence>
<organism evidence="3">
    <name type="scientific">Solibacter usitatus (strain Ellin6076)</name>
    <dbReference type="NCBI Taxonomy" id="234267"/>
    <lineage>
        <taxon>Bacteria</taxon>
        <taxon>Pseudomonadati</taxon>
        <taxon>Acidobacteriota</taxon>
        <taxon>Terriglobia</taxon>
        <taxon>Bryobacterales</taxon>
        <taxon>Solibacteraceae</taxon>
        <taxon>Candidatus Solibacter</taxon>
    </lineage>
</organism>
<dbReference type="Gene3D" id="2.60.40.10">
    <property type="entry name" value="Immunoglobulins"/>
    <property type="match status" value="7"/>
</dbReference>
<dbReference type="Pfam" id="PF01833">
    <property type="entry name" value="TIG"/>
    <property type="match status" value="1"/>
</dbReference>
<feature type="domain" description="Big-1" evidence="2">
    <location>
        <begin position="455"/>
        <end position="554"/>
    </location>
</feature>
<dbReference type="SMART" id="SM00634">
    <property type="entry name" value="BID_1"/>
    <property type="match status" value="4"/>
</dbReference>
<dbReference type="InterPro" id="IPR003344">
    <property type="entry name" value="Big_1_dom"/>
</dbReference>
<dbReference type="STRING" id="234267.Acid_3672"/>
<dbReference type="NCBIfam" id="TIGR03437">
    <property type="entry name" value="Soli_cterm"/>
    <property type="match status" value="1"/>
</dbReference>
<proteinExistence type="inferred from homology"/>
<dbReference type="InterPro" id="IPR024361">
    <property type="entry name" value="BACON"/>
</dbReference>
<accession>Q020K9</accession>
<dbReference type="InterPro" id="IPR058615">
    <property type="entry name" value="Ig_SMCHD1_6th"/>
</dbReference>
<reference evidence="3" key="1">
    <citation type="submission" date="2006-10" db="EMBL/GenBank/DDBJ databases">
        <title>Complete sequence of Solibacter usitatus Ellin6076.</title>
        <authorList>
            <consortium name="US DOE Joint Genome Institute"/>
            <person name="Copeland A."/>
            <person name="Lucas S."/>
            <person name="Lapidus A."/>
            <person name="Barry K."/>
            <person name="Detter J.C."/>
            <person name="Glavina del Rio T."/>
            <person name="Hammon N."/>
            <person name="Israni S."/>
            <person name="Dalin E."/>
            <person name="Tice H."/>
            <person name="Pitluck S."/>
            <person name="Thompson L.S."/>
            <person name="Brettin T."/>
            <person name="Bruce D."/>
            <person name="Han C."/>
            <person name="Tapia R."/>
            <person name="Gilna P."/>
            <person name="Schmutz J."/>
            <person name="Larimer F."/>
            <person name="Land M."/>
            <person name="Hauser L."/>
            <person name="Kyrpides N."/>
            <person name="Mikhailova N."/>
            <person name="Janssen P.H."/>
            <person name="Kuske C.R."/>
            <person name="Richardson P."/>
        </authorList>
    </citation>
    <scope>NUCLEOTIDE SEQUENCE</scope>
    <source>
        <strain evidence="3">Ellin6076</strain>
    </source>
</reference>
<dbReference type="KEGG" id="sus:Acid_3672"/>
<dbReference type="InterPro" id="IPR017803">
    <property type="entry name" value="CHP03437_C"/>
</dbReference>
<dbReference type="SUPFAM" id="SSF49373">
    <property type="entry name" value="Invasin/intimin cell-adhesion fragments"/>
    <property type="match status" value="6"/>
</dbReference>
<dbReference type="SUPFAM" id="SSF81296">
    <property type="entry name" value="E set domains"/>
    <property type="match status" value="1"/>
</dbReference>
<dbReference type="Pfam" id="PF19190">
    <property type="entry name" value="BACON_2"/>
    <property type="match status" value="2"/>
</dbReference>
<feature type="domain" description="Big-1" evidence="2">
    <location>
        <begin position="256"/>
        <end position="356"/>
    </location>
</feature>
<dbReference type="PROSITE" id="PS51127">
    <property type="entry name" value="BIG1"/>
    <property type="match status" value="2"/>
</dbReference>
<comment type="similarity">
    <text evidence="1">Belongs to the intimin/invasin family.</text>
</comment>
<dbReference type="EMBL" id="CP000473">
    <property type="protein sequence ID" value="ABJ84644.1"/>
    <property type="molecule type" value="Genomic_DNA"/>
</dbReference>
<dbReference type="InterPro" id="IPR008964">
    <property type="entry name" value="Invasin/intimin_cell_adhesion"/>
</dbReference>
<dbReference type="OrthoDB" id="1121493at2"/>
<dbReference type="InParanoid" id="Q020K9"/>
<sequence precursor="true">MQRILTLVVAFILGGALNAQTIPIYDNIPTTLPASLTSESFQAWRVSEYGNLVTFSGTNRHVTSVTVAMVTWGYYSKYHPGLAINTAPWSHDITLNLYSVSNPSSPFASFKQTFMIPWRTEPSSDCPVATMWRAPDGCHNGMAFKITFDLSSLSASMPDQVIFGIAYNTQDGGQSPLGADGPYNDLNVGLNPANAVNSSPIAPVYLNSSVGAAYVDNGSGGTGIFRLDMGNPGPNVAIEFDVPFTPPSSITVTGGGVQSATVGAPFVSPLEVKVTDMGGSPSTGVSVTFSAPASGASATLSPAQVMTDSSGVARATATANANTGSYAVAASVVGVVAPATFNLTNLAGAAQTIAFVRQPSDALAGSPISPPVAVSLKDANNNPIVATAITLSLPGGTAVSGATANTDATGIATFPGLTIQKSGTYNLQASGGGIATASTSFTVSAAVGAGSALSITAISGGGETATVGTAYTSPLKALVQDSFQNPIPGASVTFAAPSSGGASVSFGSSAAVMTDVNGVATSAAMTANGQAGSFQVTASTTGGASSASFGLTNLAGSANKLSFIQQPTDTAAGAKITPPVKVQLQDSFGNKVQTAEVPVTLQVSPVVARMAGPLSFAAQVTDATGLATFSSISISQVGQYQLSAQSGSVASATSSSFTIHAGAASTITPTGGTPQSAIIQTVYGEPLQVTVTDTAGIPVSGVPVLFAAPTSGPGGLFGGQSTITVNTDAQGHAAAVITGNSIAGTFTVTASSTSITGTALFQLTNLPAGSSSLAFVQQPSNAAAGQIIAPAVTVQVRGSNGNAMQVPGIPVLLSISSGTGTLFGTVVQLSDATGLATFNDLRIGAVGTTTLRATSTQQAPVNSNPFQITAGVPAGITAVSGSPQATTVSQQFPALLQARVTDSAGNPVSGVAVTFASTTATGPGGTFGGPPTVSTDANGIATAPPLTANNSAGNFVVTATAAVSSPAAFALTNLPQQSSTVSVTPDSVAFVSEINQGPPSGKGVQISASATVTWTASSSNSWLAALPASGTGNGRITVSVNPAALSVGNYSGFIRITDSSGGVNLVPVTYVITDKPALLISPQVLVFSAANNTITPAAQTLKATSSSRAVAYSVSVKVSTPSGSNWLQVTPSQGQTPGTVTVTVNPANLANGVYDGSVLFIATDSTVNSVSLPVTLIVGCGQGGCQLQPTILAVVNGASFQPGGAPRAIMTMVGTNLSDAIYVASSYPLPTQLGPTSVTVNGIAAPLFFVSPTQINFQMPSGSPSTIQVVVKNQATVSSRAARASQEHSAALTAVDPGLFVGPDKRTAALNGDLSPHSAATPIPAGGSVILFLTGEGPVTPAVADGTPAPVSPLAIVNAPVQVTIGGKGAQVTYQGLAPGYAGLAQINAIVPPGLTPGDQPVFITVNGIPSNSGVITVK</sequence>
<dbReference type="InterPro" id="IPR002909">
    <property type="entry name" value="IPT_dom"/>
</dbReference>
<dbReference type="eggNOG" id="COG2373">
    <property type="taxonomic scope" value="Bacteria"/>
</dbReference>
<evidence type="ECO:0000313" key="3">
    <source>
        <dbReference type="EMBL" id="ABJ84644.1"/>
    </source>
</evidence>
<gene>
    <name evidence="3" type="ordered locus">Acid_3672</name>
</gene>
<dbReference type="Pfam" id="PF26198">
    <property type="entry name" value="Ig_SMCHD1_6th"/>
    <property type="match status" value="1"/>
</dbReference>
<dbReference type="HOGENOM" id="CLU_253169_0_0_0"/>